<dbReference type="AlphaFoldDB" id="A0A2I1RJ40"/>
<dbReference type="Proteomes" id="UP000234914">
    <property type="component" value="Unassembled WGS sequence"/>
</dbReference>
<sequence>MHQAIKNVAKAPMIARYTWLAIMVAAMICADQWSKGYFNLAFFSQLKPNDNEVNNERICDR</sequence>
<evidence type="ECO:0000313" key="1">
    <source>
        <dbReference type="EMBL" id="PKZ69128.1"/>
    </source>
</evidence>
<comment type="caution">
    <text evidence="1">The sequence shown here is derived from an EMBL/GenBank/DDBJ whole genome shotgun (WGS) entry which is preliminary data.</text>
</comment>
<reference evidence="1 2" key="1">
    <citation type="submission" date="2017-12" db="EMBL/GenBank/DDBJ databases">
        <title>Phylogenetic diversity of female urinary microbiome.</title>
        <authorList>
            <person name="Thomas-White K."/>
            <person name="Wolfe A.J."/>
        </authorList>
    </citation>
    <scope>NUCLEOTIDE SEQUENCE [LARGE SCALE GENOMIC DNA]</scope>
    <source>
        <strain evidence="1 2">UMB0416</strain>
    </source>
</reference>
<dbReference type="RefSeq" id="WP_101964150.1">
    <property type="nucleotide sequence ID" value="NZ_JBFTEY010000007.1"/>
</dbReference>
<dbReference type="EMBL" id="PKJS01000005">
    <property type="protein sequence ID" value="PKZ69128.1"/>
    <property type="molecule type" value="Genomic_DNA"/>
</dbReference>
<protein>
    <submittedName>
        <fullName evidence="1">Uncharacterized protein</fullName>
    </submittedName>
</protein>
<organism evidence="1 2">
    <name type="scientific">Faucicola osloensis</name>
    <name type="common">Moraxella osloensis</name>
    <dbReference type="NCBI Taxonomy" id="34062"/>
    <lineage>
        <taxon>Bacteria</taxon>
        <taxon>Pseudomonadati</taxon>
        <taxon>Pseudomonadota</taxon>
        <taxon>Gammaproteobacteria</taxon>
        <taxon>Moraxellales</taxon>
        <taxon>Moraxellaceae</taxon>
        <taxon>Faucicola</taxon>
    </lineage>
</organism>
<name>A0A2I1RJ40_FAUOS</name>
<proteinExistence type="predicted"/>
<gene>
    <name evidence="1" type="ORF">CYJ96_04905</name>
</gene>
<accession>A0A2I1RJ40</accession>
<evidence type="ECO:0000313" key="2">
    <source>
        <dbReference type="Proteomes" id="UP000234914"/>
    </source>
</evidence>